<accession>A0A9J5ZWQ5</accession>
<dbReference type="EMBL" id="JACXVP010000003">
    <property type="protein sequence ID" value="KAG5616656.1"/>
    <property type="molecule type" value="Genomic_DNA"/>
</dbReference>
<dbReference type="SMART" id="SM00856">
    <property type="entry name" value="PMEI"/>
    <property type="match status" value="3"/>
</dbReference>
<feature type="domain" description="Pectinesterase inhibitor" evidence="8">
    <location>
        <begin position="45"/>
        <end position="202"/>
    </location>
</feature>
<organism evidence="9 10">
    <name type="scientific">Solanum commersonii</name>
    <name type="common">Commerson's wild potato</name>
    <name type="synonym">Commerson's nightshade</name>
    <dbReference type="NCBI Taxonomy" id="4109"/>
    <lineage>
        <taxon>Eukaryota</taxon>
        <taxon>Viridiplantae</taxon>
        <taxon>Streptophyta</taxon>
        <taxon>Embryophyta</taxon>
        <taxon>Tracheophyta</taxon>
        <taxon>Spermatophyta</taxon>
        <taxon>Magnoliopsida</taxon>
        <taxon>eudicotyledons</taxon>
        <taxon>Gunneridae</taxon>
        <taxon>Pentapetalae</taxon>
        <taxon>asterids</taxon>
        <taxon>lamiids</taxon>
        <taxon>Solanales</taxon>
        <taxon>Solanaceae</taxon>
        <taxon>Solanoideae</taxon>
        <taxon>Solaneae</taxon>
        <taxon>Solanum</taxon>
    </lineage>
</organism>
<keyword evidence="5" id="KW-1015">Disulfide bond</keyword>
<evidence type="ECO:0000313" key="9">
    <source>
        <dbReference type="EMBL" id="KAG5616656.1"/>
    </source>
</evidence>
<dbReference type="SUPFAM" id="SSF101148">
    <property type="entry name" value="Plant invertase/pectin methylesterase inhibitor"/>
    <property type="match status" value="3"/>
</dbReference>
<keyword evidence="4" id="KW-0732">Signal</keyword>
<dbReference type="PANTHER" id="PTHR31080:SF122">
    <property type="entry name" value="21 KDA PROTEIN-LIKE"/>
    <property type="match status" value="1"/>
</dbReference>
<gene>
    <name evidence="9" type="ORF">H5410_016480</name>
</gene>
<evidence type="ECO:0000256" key="4">
    <source>
        <dbReference type="ARBA" id="ARBA00022729"/>
    </source>
</evidence>
<keyword evidence="7" id="KW-1133">Transmembrane helix</keyword>
<reference evidence="9 10" key="1">
    <citation type="submission" date="2020-09" db="EMBL/GenBank/DDBJ databases">
        <title>De no assembly of potato wild relative species, Solanum commersonii.</title>
        <authorList>
            <person name="Cho K."/>
        </authorList>
    </citation>
    <scope>NUCLEOTIDE SEQUENCE [LARGE SCALE GENOMIC DNA]</scope>
    <source>
        <strain evidence="9">LZ3.2</strain>
        <tissue evidence="9">Leaf</tissue>
    </source>
</reference>
<feature type="transmembrane region" description="Helical" evidence="7">
    <location>
        <begin position="188"/>
        <end position="210"/>
    </location>
</feature>
<comment type="caution">
    <text evidence="9">The sequence shown here is derived from an EMBL/GenBank/DDBJ whole genome shotgun (WGS) entry which is preliminary data.</text>
</comment>
<keyword evidence="10" id="KW-1185">Reference proteome</keyword>
<dbReference type="PANTHER" id="PTHR31080">
    <property type="entry name" value="PECTINESTERASE INHIBITOR-LIKE"/>
    <property type="match status" value="1"/>
</dbReference>
<evidence type="ECO:0000313" key="10">
    <source>
        <dbReference type="Proteomes" id="UP000824120"/>
    </source>
</evidence>
<name>A0A9J5ZWQ5_SOLCO</name>
<evidence type="ECO:0000256" key="1">
    <source>
        <dbReference type="ARBA" id="ARBA00004271"/>
    </source>
</evidence>
<dbReference type="Gene3D" id="1.20.140.40">
    <property type="entry name" value="Invertase/pectin methylesterase inhibitor family protein"/>
    <property type="match status" value="3"/>
</dbReference>
<comment type="subcellular location">
    <subcellularLocation>
        <location evidence="1">Secreted</location>
        <location evidence="1">Extracellular space</location>
        <location evidence="1">Apoplast</location>
    </subcellularLocation>
</comment>
<dbReference type="Pfam" id="PF04043">
    <property type="entry name" value="PMEI"/>
    <property type="match status" value="3"/>
</dbReference>
<dbReference type="Proteomes" id="UP000824120">
    <property type="component" value="Chromosome 3"/>
</dbReference>
<protein>
    <recommendedName>
        <fullName evidence="8">Pectinesterase inhibitor domain-containing protein</fullName>
    </recommendedName>
</protein>
<dbReference type="InterPro" id="IPR035513">
    <property type="entry name" value="Invertase/methylesterase_inhib"/>
</dbReference>
<keyword evidence="7" id="KW-0472">Membrane</keyword>
<evidence type="ECO:0000256" key="7">
    <source>
        <dbReference type="SAM" id="Phobius"/>
    </source>
</evidence>
<dbReference type="AlphaFoldDB" id="A0A9J5ZWQ5"/>
<evidence type="ECO:0000256" key="2">
    <source>
        <dbReference type="ARBA" id="ARBA00022523"/>
    </source>
</evidence>
<dbReference type="OrthoDB" id="1430376at2759"/>
<evidence type="ECO:0000256" key="6">
    <source>
        <dbReference type="ARBA" id="ARBA00038471"/>
    </source>
</evidence>
<evidence type="ECO:0000256" key="5">
    <source>
        <dbReference type="ARBA" id="ARBA00023157"/>
    </source>
</evidence>
<sequence length="549" mass="59526">MDSSTPNCHGLSTFHISFFYFIVIASTLLCSSSATRDLTKKSEFNTSDFIKTSCSTTLYPKLCIETLSPYSDSIQTNPMELANSALTVSLKGAKSTTNKIAKMSKEESLGPAEAHALTDCVENMEDSVDELQKSLLEMKNLNGSDFEEKMGNVMTWVSAALTDEDTCMDGFQENSAMNAKVKATIRNYIVNVAHCKSLILLQLFSIVLFFSQTHLLVTAAKDSGQANTNFVKTKCKITTYPSLCLKTLIPYASSVKANSTKLCKEALNVATKGARDASTIVLNLKNQKGITRYEAAAIKDCIEDVKDAVYEMKRAVDAIGHLGDKDKVFQLANAKTYASAAITDADSCTGGLTDQGKVNPKVMDAINRILFITQTATAAKESSRPAYTNFIKTKCNITTNSSLCVKTLMPYASTVKTNPIILCKEALKVAIKGARSASLIFWNLKKQEGISQYEAGAIRDCVEAVKTAVHELKQTVNTIGHLSGAEDKESQLHNAISYSSSALTNAETCIDGFSESEEKVNPDVKKVIDKSITVIKTLASNALSLISDL</sequence>
<dbReference type="GO" id="GO:0048046">
    <property type="term" value="C:apoplast"/>
    <property type="evidence" value="ECO:0007669"/>
    <property type="project" value="UniProtKB-SubCell"/>
</dbReference>
<comment type="similarity">
    <text evidence="6">Belongs to the PMEI family.</text>
</comment>
<keyword evidence="7" id="KW-0812">Transmembrane</keyword>
<dbReference type="CDD" id="cd15798">
    <property type="entry name" value="PMEI-like_3"/>
    <property type="match status" value="3"/>
</dbReference>
<dbReference type="FunFam" id="1.20.140.40:FF:000006">
    <property type="entry name" value="Pectinesterase inhibitor 3"/>
    <property type="match status" value="1"/>
</dbReference>
<proteinExistence type="inferred from homology"/>
<feature type="domain" description="Pectinesterase inhibitor" evidence="8">
    <location>
        <begin position="226"/>
        <end position="379"/>
    </location>
</feature>
<dbReference type="GO" id="GO:0004857">
    <property type="term" value="F:enzyme inhibitor activity"/>
    <property type="evidence" value="ECO:0007669"/>
    <property type="project" value="InterPro"/>
</dbReference>
<feature type="domain" description="Pectinesterase inhibitor" evidence="8">
    <location>
        <begin position="386"/>
        <end position="545"/>
    </location>
</feature>
<keyword evidence="2" id="KW-0052">Apoplast</keyword>
<dbReference type="NCBIfam" id="TIGR01614">
    <property type="entry name" value="PME_inhib"/>
    <property type="match status" value="3"/>
</dbReference>
<evidence type="ECO:0000256" key="3">
    <source>
        <dbReference type="ARBA" id="ARBA00022525"/>
    </source>
</evidence>
<dbReference type="InterPro" id="IPR006501">
    <property type="entry name" value="Pectinesterase_inhib_dom"/>
</dbReference>
<keyword evidence="3" id="KW-0964">Secreted</keyword>
<evidence type="ECO:0000259" key="8">
    <source>
        <dbReference type="SMART" id="SM00856"/>
    </source>
</evidence>
<feature type="transmembrane region" description="Helical" evidence="7">
    <location>
        <begin position="12"/>
        <end position="31"/>
    </location>
</feature>
<dbReference type="InterPro" id="IPR051955">
    <property type="entry name" value="PME_Inhibitor"/>
</dbReference>